<dbReference type="OrthoDB" id="4323869at2"/>
<feature type="region of interest" description="Disordered" evidence="1">
    <location>
        <begin position="346"/>
        <end position="365"/>
    </location>
</feature>
<evidence type="ECO:0000256" key="1">
    <source>
        <dbReference type="SAM" id="MobiDB-lite"/>
    </source>
</evidence>
<evidence type="ECO:0000313" key="3">
    <source>
        <dbReference type="Proteomes" id="UP000095705"/>
    </source>
</evidence>
<sequence length="417" mass="44330">MSQNPDAAAQTTRIQGVGRVPAVQAQQLTPGDKVMWNGGHVVEVLAVEEASPCFLRVSLTSSTPGDSKPDVRRWKKTAIIGVPSARALTPDTTPQEPAQAQECGVCGDEGCTDNAASGGAYCVLCGYDHKSHRIRECATFATDVTAYEDQHVEKANTPDARATAPIIAPTPEPVAPTPAADFYGAIKASGLQLGDLVEYDGRIVHAPESPRLVPGGRGRLRDVWSSGGEIVGRVEREDGVTDAPALQSLRPAATTVLKASSELQKGDVVRDRGMRVRLDELNCPPYFAGTGEGLVYSWLGTVLNVHDVHADGHVPRSFLGRWEGSRLVRGDSWSAQGDETVQWPVEVPESGGPKSPPAPRSVTVTTATTRVSLPERLRAANAPGEMVTNDELGGVLRWRLPSGEELTPGEAAARFLS</sequence>
<geneLocation type="plasmid" evidence="3">
    <name>pacmp1</name>
</geneLocation>
<comment type="caution">
    <text evidence="2">The sequence shown here is derived from an EMBL/GenBank/DDBJ whole genome shotgun (WGS) entry which is preliminary data.</text>
</comment>
<dbReference type="AlphaFoldDB" id="A0A1E5NXU6"/>
<keyword evidence="3" id="KW-1185">Reference proteome</keyword>
<organism evidence="2 3">
    <name type="scientific">Streptomyces subrutilus</name>
    <dbReference type="NCBI Taxonomy" id="36818"/>
    <lineage>
        <taxon>Bacteria</taxon>
        <taxon>Bacillati</taxon>
        <taxon>Actinomycetota</taxon>
        <taxon>Actinomycetes</taxon>
        <taxon>Kitasatosporales</taxon>
        <taxon>Streptomycetaceae</taxon>
        <taxon>Streptomyces</taxon>
    </lineage>
</organism>
<keyword evidence="2" id="KW-0614">Plasmid</keyword>
<protein>
    <submittedName>
        <fullName evidence="2">Uncharacterized protein</fullName>
    </submittedName>
</protein>
<name>A0A1E5NXU6_9ACTN</name>
<dbReference type="RefSeq" id="WP_069917923.1">
    <property type="nucleotide sequence ID" value="NZ_CM007203.1"/>
</dbReference>
<reference evidence="2 3" key="1">
    <citation type="submission" date="2016-08" db="EMBL/GenBank/DDBJ databases">
        <title>The complete genome of Streptomyces subrutilus 10-1-1.</title>
        <authorList>
            <person name="Chen X."/>
        </authorList>
    </citation>
    <scope>NUCLEOTIDE SEQUENCE [LARGE SCALE GENOMIC DNA]</scope>
    <source>
        <strain evidence="2 3">10-1-1</strain>
        <plasmid evidence="3">pacmp1</plasmid>
    </source>
</reference>
<evidence type="ECO:0000313" key="2">
    <source>
        <dbReference type="EMBL" id="OEJ21035.1"/>
    </source>
</evidence>
<accession>A0A1E5NXU6</accession>
<proteinExistence type="predicted"/>
<dbReference type="EMBL" id="MEHK01000005">
    <property type="protein sequence ID" value="OEJ21035.1"/>
    <property type="molecule type" value="Genomic_DNA"/>
</dbReference>
<gene>
    <name evidence="2" type="ORF">BGK67_34630</name>
</gene>
<dbReference type="Proteomes" id="UP000095705">
    <property type="component" value="Plasmid pACMP1"/>
</dbReference>